<dbReference type="AlphaFoldDB" id="A0A0M9DJL1"/>
<protein>
    <submittedName>
        <fullName evidence="1">Uncharacterized protein</fullName>
    </submittedName>
</protein>
<gene>
    <name evidence="1" type="ORF">ADM90_13930</name>
</gene>
<dbReference type="Pfam" id="PF19635">
    <property type="entry name" value="DUF6138"/>
    <property type="match status" value="1"/>
</dbReference>
<comment type="caution">
    <text evidence="1">The sequence shown here is derived from an EMBL/GenBank/DDBJ whole genome shotgun (WGS) entry which is preliminary data.</text>
</comment>
<dbReference type="STRING" id="33935.ADM90_13930"/>
<dbReference type="Proteomes" id="UP000037977">
    <property type="component" value="Unassembled WGS sequence"/>
</dbReference>
<evidence type="ECO:0000313" key="1">
    <source>
        <dbReference type="EMBL" id="KOY81512.1"/>
    </source>
</evidence>
<evidence type="ECO:0000313" key="2">
    <source>
        <dbReference type="Proteomes" id="UP000037977"/>
    </source>
</evidence>
<dbReference type="OrthoDB" id="1089802at2"/>
<dbReference type="PATRIC" id="fig|33935.3.peg.4788"/>
<organism evidence="1 2">
    <name type="scientific">Lysinibacillus macroides</name>
    <dbReference type="NCBI Taxonomy" id="33935"/>
    <lineage>
        <taxon>Bacteria</taxon>
        <taxon>Bacillati</taxon>
        <taxon>Bacillota</taxon>
        <taxon>Bacilli</taxon>
        <taxon>Bacillales</taxon>
        <taxon>Bacillaceae</taxon>
        <taxon>Lysinibacillus</taxon>
    </lineage>
</organism>
<sequence>MQPYIEHFLADVWAKLAAIYKRESERINALNDQSRLQAGIFNYLKVTWHKEQGAYGMILLDIYEPLDWSDSAYKIEADAYIEEFTETFHIEELFDALCVKMEQVFQSSQYGTRFFDYYCQVVLEFEHNGKIIHYQKELLNQQKLALTKQELATFIETKIMAEPPARPSDNDEFFFAQHLVNPHFFQQRAEEIEPLISRLQDKHRANPQRLERWNYYYTRALEQWAEAHFLTHYFEQTEAYTKEWMLTTAITPQQIAQEKLDFLLYSALKIGQQEPATCQKYLELAKQLGSEKATMYLQAGSGRYESRRQSNVLRGQANDILQTITIHIIVEEEKAYQEALHYIMELLQAGFPKGYKLLLKSKVKHYLPVKGLAKSKLHQFFANCFTYPSLFPLLANYAQMAMEAYAWYQDVEPSKKSAMPGTYAVFGLGLYSDAYFPLVQSYMALVDTEHQSVQNAYADAFLKAHGLAAELMPVFIAILLAANESAKPLKGLNVCKQDCIRALVVELAKKEDYERAFALYRIFGRANNLAQRLKQEAPPIKEELEQLLQWMDT</sequence>
<keyword evidence="2" id="KW-1185">Reference proteome</keyword>
<accession>A0A0M9DJL1</accession>
<dbReference type="InterPro" id="IPR046136">
    <property type="entry name" value="DUF6138"/>
</dbReference>
<proteinExistence type="predicted"/>
<dbReference type="EMBL" id="LGCI01000009">
    <property type="protein sequence ID" value="KOY81512.1"/>
    <property type="molecule type" value="Genomic_DNA"/>
</dbReference>
<reference evidence="1 2" key="1">
    <citation type="submission" date="2015-07" db="EMBL/GenBank/DDBJ databases">
        <title>Genome sequencing project for genomic taxonomy and phylogenomics of Bacillus-like bacteria.</title>
        <authorList>
            <person name="Liu B."/>
            <person name="Wang J."/>
            <person name="Zhu Y."/>
            <person name="Liu G."/>
            <person name="Chen Q."/>
            <person name="Chen Z."/>
            <person name="Che J."/>
            <person name="Ge C."/>
            <person name="Shi H."/>
            <person name="Pan Z."/>
            <person name="Liu X."/>
        </authorList>
    </citation>
    <scope>NUCLEOTIDE SEQUENCE [LARGE SCALE GENOMIC DNA]</scope>
    <source>
        <strain evidence="1 2">DSM 54</strain>
    </source>
</reference>
<name>A0A0M9DJL1_9BACI</name>
<dbReference type="RefSeq" id="WP_053995571.1">
    <property type="nucleotide sequence ID" value="NZ_LGCI01000009.1"/>
</dbReference>